<evidence type="ECO:0000256" key="1">
    <source>
        <dbReference type="PROSITE-ProRule" id="PRU00047"/>
    </source>
</evidence>
<proteinExistence type="predicted"/>
<feature type="compositionally biased region" description="Polar residues" evidence="2">
    <location>
        <begin position="196"/>
        <end position="205"/>
    </location>
</feature>
<reference evidence="4" key="1">
    <citation type="submission" date="2022-02" db="EMBL/GenBank/DDBJ databases">
        <authorList>
            <person name="Henning P.M."/>
            <person name="McCubbin A.G."/>
            <person name="Shore J.S."/>
        </authorList>
    </citation>
    <scope>NUCLEOTIDE SEQUENCE</scope>
    <source>
        <strain evidence="4">F60SS</strain>
        <tissue evidence="4">Leaves</tissue>
    </source>
</reference>
<dbReference type="Pfam" id="PF14392">
    <property type="entry name" value="zf-CCHC_4"/>
    <property type="match status" value="1"/>
</dbReference>
<evidence type="ECO:0000313" key="4">
    <source>
        <dbReference type="EMBL" id="KAJ4832701.1"/>
    </source>
</evidence>
<gene>
    <name evidence="4" type="ORF">Tsubulata_050185</name>
</gene>
<name>A0A9Q0FLT3_9ROSI</name>
<dbReference type="EMBL" id="JAKUCV010005101">
    <property type="protein sequence ID" value="KAJ4832701.1"/>
    <property type="molecule type" value="Genomic_DNA"/>
</dbReference>
<accession>A0A9Q0FLT3</accession>
<protein>
    <recommendedName>
        <fullName evidence="3">CCHC-type domain-containing protein</fullName>
    </recommendedName>
</protein>
<reference evidence="4" key="2">
    <citation type="journal article" date="2023" name="Plants (Basel)">
        <title>Annotation of the Turnera subulata (Passifloraceae) Draft Genome Reveals the S-Locus Evolved after the Divergence of Turneroideae from Passifloroideae in a Stepwise Manner.</title>
        <authorList>
            <person name="Henning P.M."/>
            <person name="Roalson E.H."/>
            <person name="Mir W."/>
            <person name="McCubbin A.G."/>
            <person name="Shore J.S."/>
        </authorList>
    </citation>
    <scope>NUCLEOTIDE SEQUENCE</scope>
    <source>
        <strain evidence="4">F60SS</strain>
    </source>
</reference>
<dbReference type="AlphaFoldDB" id="A0A9Q0FLT3"/>
<dbReference type="InterPro" id="IPR001878">
    <property type="entry name" value="Znf_CCHC"/>
</dbReference>
<dbReference type="GO" id="GO:0008270">
    <property type="term" value="F:zinc ion binding"/>
    <property type="evidence" value="ECO:0007669"/>
    <property type="project" value="UniProtKB-KW"/>
</dbReference>
<dbReference type="Proteomes" id="UP001141552">
    <property type="component" value="Unassembled WGS sequence"/>
</dbReference>
<evidence type="ECO:0000313" key="5">
    <source>
        <dbReference type="Proteomes" id="UP001141552"/>
    </source>
</evidence>
<keyword evidence="1" id="KW-0863">Zinc-finger</keyword>
<keyword evidence="5" id="KW-1185">Reference proteome</keyword>
<feature type="compositionally biased region" description="Basic and acidic residues" evidence="2">
    <location>
        <begin position="396"/>
        <end position="408"/>
    </location>
</feature>
<keyword evidence="1" id="KW-0479">Metal-binding</keyword>
<dbReference type="PROSITE" id="PS50158">
    <property type="entry name" value="ZF_CCHC"/>
    <property type="match status" value="1"/>
</dbReference>
<dbReference type="InterPro" id="IPR040256">
    <property type="entry name" value="At4g02000-like"/>
</dbReference>
<feature type="domain" description="CCHC-type" evidence="3">
    <location>
        <begin position="140"/>
        <end position="155"/>
    </location>
</feature>
<feature type="region of interest" description="Disordered" evidence="2">
    <location>
        <begin position="176"/>
        <end position="206"/>
    </location>
</feature>
<feature type="region of interest" description="Disordered" evidence="2">
    <location>
        <begin position="302"/>
        <end position="327"/>
    </location>
</feature>
<dbReference type="PANTHER" id="PTHR31286:SF167">
    <property type="entry name" value="OS09G0268800 PROTEIN"/>
    <property type="match status" value="1"/>
</dbReference>
<comment type="caution">
    <text evidence="4">The sequence shown here is derived from an EMBL/GenBank/DDBJ whole genome shotgun (WGS) entry which is preliminary data.</text>
</comment>
<organism evidence="4 5">
    <name type="scientific">Turnera subulata</name>
    <dbReference type="NCBI Taxonomy" id="218843"/>
    <lineage>
        <taxon>Eukaryota</taxon>
        <taxon>Viridiplantae</taxon>
        <taxon>Streptophyta</taxon>
        <taxon>Embryophyta</taxon>
        <taxon>Tracheophyta</taxon>
        <taxon>Spermatophyta</taxon>
        <taxon>Magnoliopsida</taxon>
        <taxon>eudicotyledons</taxon>
        <taxon>Gunneridae</taxon>
        <taxon>Pentapetalae</taxon>
        <taxon>rosids</taxon>
        <taxon>fabids</taxon>
        <taxon>Malpighiales</taxon>
        <taxon>Passifloraceae</taxon>
        <taxon>Turnera</taxon>
    </lineage>
</organism>
<evidence type="ECO:0000256" key="2">
    <source>
        <dbReference type="SAM" id="MobiDB-lite"/>
    </source>
</evidence>
<dbReference type="GO" id="GO:0003676">
    <property type="term" value="F:nucleic acid binding"/>
    <property type="evidence" value="ECO:0007669"/>
    <property type="project" value="InterPro"/>
</dbReference>
<sequence length="445" mass="49112">MEAEQLNRNLLLFKVQSRRDKQEILEVDKLWFFEKQLVVLKSITGDEVLSQVELIEVPILVQMVDIPLNQRTAVNVKGVANKAGRFICFDEKGKTGWGKFVRAKIFLNVEKPLRKSLMIKTSQGLATEITYRYKGIPNFCYICSKLGHLLKKCEQRKEESDDEEVVTFREWMRASPRKPYSAKHEGPAPNPGSGHTAASNCSARNNGPKEVAQKLQLEKEPLVNHIERVLSLTTMNMNPLSPVAGAAVGDSGDIIAASGVSVSPERVGLEKLSTQSIEMEERRSLSLPESDHAQICFALGRKSEGTMPSSKNAGREGNPRSKVGKHRSMKCIPVPSDIANTGPATAHDEGSQTSHAASLEFPTEVADPGTSFSLGKKWKRRARDYKESTEGVGNKDLGKRKMGDIGGEEKEWEAVGKRMNDGVTEVHAKDPAGLAKAVEQPRRTQ</sequence>
<dbReference type="OrthoDB" id="1939268at2759"/>
<keyword evidence="1" id="KW-0862">Zinc</keyword>
<evidence type="ECO:0000259" key="3">
    <source>
        <dbReference type="PROSITE" id="PS50158"/>
    </source>
</evidence>
<dbReference type="InterPro" id="IPR025836">
    <property type="entry name" value="Zn_knuckle_CX2CX4HX4C"/>
</dbReference>
<feature type="region of interest" description="Disordered" evidence="2">
    <location>
        <begin position="380"/>
        <end position="408"/>
    </location>
</feature>
<feature type="region of interest" description="Disordered" evidence="2">
    <location>
        <begin position="423"/>
        <end position="445"/>
    </location>
</feature>
<dbReference type="PANTHER" id="PTHR31286">
    <property type="entry name" value="GLYCINE-RICH CELL WALL STRUCTURAL PROTEIN 1.8-LIKE"/>
    <property type="match status" value="1"/>
</dbReference>